<feature type="transmembrane region" description="Helical" evidence="8">
    <location>
        <begin position="166"/>
        <end position="188"/>
    </location>
</feature>
<feature type="transmembrane region" description="Helical" evidence="8">
    <location>
        <begin position="368"/>
        <end position="386"/>
    </location>
</feature>
<keyword evidence="6 8" id="KW-0472">Membrane</keyword>
<reference evidence="9 10" key="1">
    <citation type="journal article" date="2019" name="Int. J. Syst. Evol. Microbiol.">
        <title>The Global Catalogue of Microorganisms (GCM) 10K type strain sequencing project: providing services to taxonomists for standard genome sequencing and annotation.</title>
        <authorList>
            <consortium name="The Broad Institute Genomics Platform"/>
            <consortium name="The Broad Institute Genome Sequencing Center for Infectious Disease"/>
            <person name="Wu L."/>
            <person name="Ma J."/>
        </authorList>
    </citation>
    <scope>NUCLEOTIDE SEQUENCE [LARGE SCALE GENOMIC DNA]</scope>
    <source>
        <strain evidence="9 10">JCM 14545</strain>
    </source>
</reference>
<keyword evidence="3" id="KW-0808">Transferase</keyword>
<evidence type="ECO:0000256" key="8">
    <source>
        <dbReference type="SAM" id="Phobius"/>
    </source>
</evidence>
<organism evidence="9 10">
    <name type="scientific">Amycolatopsis minnesotensis</name>
    <dbReference type="NCBI Taxonomy" id="337894"/>
    <lineage>
        <taxon>Bacteria</taxon>
        <taxon>Bacillati</taxon>
        <taxon>Actinomycetota</taxon>
        <taxon>Actinomycetes</taxon>
        <taxon>Pseudonocardiales</taxon>
        <taxon>Pseudonocardiaceae</taxon>
        <taxon>Amycolatopsis</taxon>
    </lineage>
</organism>
<sequence>MRKYFWGVLALAAVGLYFSVRLLLDDLPNAHLDLEVYRYGVQAWWHDQDMYGQLPPVANGASLPFVYPPFSILILGPLAILPWTAAIATLYTINIGCLGITLYLVARRVWAKLDRRGGIMVTAVALPIALFFEPVNDTFEFGQVSLIMMAVIAIDCLAGRTVWPRGFGIGLCAAIKLTPAAFLLYFLVRKDYKAAVTAGVTWLVASAVGFGVDWTASIRYWFQGGSAAAGVSGTAFKTNQTIEAVLVRTGMPEGVAKALWLLLAAALLVLVALAMRNSEPVLALMANAGLGLLVSPTSWSHYFVWVVPTVLVMAGYLGRRWSTRSPSFAGWLVAGLATVAVFYLAPFHALPDTEFPVVTQLWSIKDQVLTASYVLVGVPLLIAYAIPRLRAKRAEGPAPVKPEAEPVDAASP</sequence>
<evidence type="ECO:0000256" key="3">
    <source>
        <dbReference type="ARBA" id="ARBA00022679"/>
    </source>
</evidence>
<feature type="transmembrane region" description="Helical" evidence="8">
    <location>
        <begin position="329"/>
        <end position="348"/>
    </location>
</feature>
<evidence type="ECO:0000313" key="9">
    <source>
        <dbReference type="EMBL" id="GAA1945072.1"/>
    </source>
</evidence>
<feature type="transmembrane region" description="Helical" evidence="8">
    <location>
        <begin position="72"/>
        <end position="105"/>
    </location>
</feature>
<gene>
    <name evidence="9" type="ORF">GCM10009754_11110</name>
</gene>
<dbReference type="EMBL" id="BAAANN010000003">
    <property type="protein sequence ID" value="GAA1945072.1"/>
    <property type="molecule type" value="Genomic_DNA"/>
</dbReference>
<evidence type="ECO:0000256" key="7">
    <source>
        <dbReference type="ARBA" id="ARBA00024033"/>
    </source>
</evidence>
<comment type="similarity">
    <text evidence="7">Belongs to the glycosyltransferase 87 family.</text>
</comment>
<protein>
    <submittedName>
        <fullName evidence="9">Glycosyltransferase 87 family protein</fullName>
    </submittedName>
</protein>
<evidence type="ECO:0000256" key="6">
    <source>
        <dbReference type="ARBA" id="ARBA00023136"/>
    </source>
</evidence>
<keyword evidence="10" id="KW-1185">Reference proteome</keyword>
<evidence type="ECO:0000313" key="10">
    <source>
        <dbReference type="Proteomes" id="UP001501116"/>
    </source>
</evidence>
<dbReference type="Pfam" id="PF09594">
    <property type="entry name" value="GT87"/>
    <property type="match status" value="1"/>
</dbReference>
<evidence type="ECO:0000256" key="1">
    <source>
        <dbReference type="ARBA" id="ARBA00004651"/>
    </source>
</evidence>
<keyword evidence="2" id="KW-1003">Cell membrane</keyword>
<keyword evidence="5 8" id="KW-1133">Transmembrane helix</keyword>
<evidence type="ECO:0000256" key="4">
    <source>
        <dbReference type="ARBA" id="ARBA00022692"/>
    </source>
</evidence>
<keyword evidence="4 8" id="KW-0812">Transmembrane</keyword>
<evidence type="ECO:0000256" key="2">
    <source>
        <dbReference type="ARBA" id="ARBA00022475"/>
    </source>
</evidence>
<proteinExistence type="inferred from homology"/>
<name>A0ABN2Q5K6_9PSEU</name>
<feature type="transmembrane region" description="Helical" evidence="8">
    <location>
        <begin position="299"/>
        <end position="317"/>
    </location>
</feature>
<dbReference type="InterPro" id="IPR018584">
    <property type="entry name" value="GT87"/>
</dbReference>
<comment type="subcellular location">
    <subcellularLocation>
        <location evidence="1">Cell membrane</location>
        <topology evidence="1">Multi-pass membrane protein</topology>
    </subcellularLocation>
</comment>
<dbReference type="RefSeq" id="WP_344414101.1">
    <property type="nucleotide sequence ID" value="NZ_BAAANN010000003.1"/>
</dbReference>
<evidence type="ECO:0000256" key="5">
    <source>
        <dbReference type="ARBA" id="ARBA00022989"/>
    </source>
</evidence>
<dbReference type="Proteomes" id="UP001501116">
    <property type="component" value="Unassembled WGS sequence"/>
</dbReference>
<accession>A0ABN2Q5K6</accession>
<comment type="caution">
    <text evidence="9">The sequence shown here is derived from an EMBL/GenBank/DDBJ whole genome shotgun (WGS) entry which is preliminary data.</text>
</comment>
<feature type="transmembrane region" description="Helical" evidence="8">
    <location>
        <begin position="117"/>
        <end position="135"/>
    </location>
</feature>
<feature type="transmembrane region" description="Helical" evidence="8">
    <location>
        <begin position="258"/>
        <end position="275"/>
    </location>
</feature>